<dbReference type="VEuPathDB" id="PlasmoDB:AK88_00681"/>
<evidence type="ECO:0000259" key="12">
    <source>
        <dbReference type="PROSITE" id="PS50021"/>
    </source>
</evidence>
<dbReference type="InterPro" id="IPR027328">
    <property type="entry name" value="MAPRE"/>
</dbReference>
<keyword evidence="6" id="KW-0498">Mitosis</keyword>
<dbReference type="FunFam" id="1.10.418.10:FF:000028">
    <property type="entry name" value="RP/EB family microtubule-associated protein"/>
    <property type="match status" value="1"/>
</dbReference>
<keyword evidence="5 9" id="KW-0493">Microtubule</keyword>
<dbReference type="InterPro" id="IPR036872">
    <property type="entry name" value="CH_dom_sf"/>
</dbReference>
<dbReference type="Proteomes" id="UP000054561">
    <property type="component" value="Unassembled WGS sequence"/>
</dbReference>
<reference evidence="14 15" key="1">
    <citation type="submission" date="2014-03" db="EMBL/GenBank/DDBJ databases">
        <title>The Genome Sequence of Plasmodium fragile nilgiri.</title>
        <authorList>
            <consortium name="The Broad Institute Genomics Platform"/>
            <consortium name="The Broad Institute Genome Sequencing Center for Infectious Disease"/>
            <person name="Neafsey D."/>
            <person name="Duraisingh M."/>
            <person name="Young S.K."/>
            <person name="Zeng Q."/>
            <person name="Gargeya S."/>
            <person name="Abouelleil A."/>
            <person name="Alvarado L."/>
            <person name="Chapman S.B."/>
            <person name="Gainer-Dewar J."/>
            <person name="Goldberg J."/>
            <person name="Griggs A."/>
            <person name="Gujja S."/>
            <person name="Hansen M."/>
            <person name="Howarth C."/>
            <person name="Imamovic A."/>
            <person name="Larimer J."/>
            <person name="Pearson M."/>
            <person name="Poon T.W."/>
            <person name="Priest M."/>
            <person name="Roberts A."/>
            <person name="Saif S."/>
            <person name="Shea T."/>
            <person name="Sykes S."/>
            <person name="Wortman J."/>
            <person name="Nusbaum C."/>
            <person name="Birren B."/>
        </authorList>
    </citation>
    <scope>NUCLEOTIDE SEQUENCE [LARGE SCALE GENOMIC DNA]</scope>
    <source>
        <strain evidence="15">nilgiri</strain>
    </source>
</reference>
<comment type="similarity">
    <text evidence="2">Belongs to the MAPRE family.</text>
</comment>
<dbReference type="PROSITE" id="PS50021">
    <property type="entry name" value="CH"/>
    <property type="match status" value="1"/>
</dbReference>
<evidence type="ECO:0000256" key="2">
    <source>
        <dbReference type="ARBA" id="ARBA00010729"/>
    </source>
</evidence>
<dbReference type="InterPro" id="IPR004953">
    <property type="entry name" value="EB1_C"/>
</dbReference>
<dbReference type="OMA" id="HIIYARE"/>
<evidence type="ECO:0000256" key="5">
    <source>
        <dbReference type="ARBA" id="ARBA00022701"/>
    </source>
</evidence>
<keyword evidence="4" id="KW-0132">Cell division</keyword>
<dbReference type="GO" id="GO:0051301">
    <property type="term" value="P:cell division"/>
    <property type="evidence" value="ECO:0007669"/>
    <property type="project" value="UniProtKB-KW"/>
</dbReference>
<feature type="coiled-coil region" evidence="10">
    <location>
        <begin position="334"/>
        <end position="361"/>
    </location>
</feature>
<feature type="compositionally biased region" description="Polar residues" evidence="11">
    <location>
        <begin position="237"/>
        <end position="251"/>
    </location>
</feature>
<name>A0A0D9QU36_PLAFR</name>
<comment type="subcellular location">
    <subcellularLocation>
        <location evidence="1">Cytoplasm</location>
        <location evidence="1">Cytoskeleton</location>
    </subcellularLocation>
</comment>
<dbReference type="SUPFAM" id="SSF47576">
    <property type="entry name" value="Calponin-homology domain, CH-domain"/>
    <property type="match status" value="1"/>
</dbReference>
<dbReference type="OrthoDB" id="2119228at2759"/>
<dbReference type="RefSeq" id="XP_012333750.1">
    <property type="nucleotide sequence ID" value="XM_012478327.1"/>
</dbReference>
<organism evidence="14 15">
    <name type="scientific">Plasmodium fragile</name>
    <dbReference type="NCBI Taxonomy" id="5857"/>
    <lineage>
        <taxon>Eukaryota</taxon>
        <taxon>Sar</taxon>
        <taxon>Alveolata</taxon>
        <taxon>Apicomplexa</taxon>
        <taxon>Aconoidasida</taxon>
        <taxon>Haemosporida</taxon>
        <taxon>Plasmodiidae</taxon>
        <taxon>Plasmodium</taxon>
        <taxon>Plasmodium (Plasmodium)</taxon>
    </lineage>
</organism>
<dbReference type="Pfam" id="PF03271">
    <property type="entry name" value="EB1"/>
    <property type="match status" value="1"/>
</dbReference>
<dbReference type="InterPro" id="IPR001715">
    <property type="entry name" value="CH_dom"/>
</dbReference>
<accession>A0A0D9QU36</accession>
<keyword evidence="15" id="KW-1185">Reference proteome</keyword>
<dbReference type="InterPro" id="IPR036133">
    <property type="entry name" value="EB1_C_sf"/>
</dbReference>
<evidence type="ECO:0000256" key="8">
    <source>
        <dbReference type="ARBA" id="ARBA00023306"/>
    </source>
</evidence>
<keyword evidence="8" id="KW-0131">Cell cycle</keyword>
<dbReference type="EMBL" id="KQ001649">
    <property type="protein sequence ID" value="KJP89721.1"/>
    <property type="molecule type" value="Genomic_DNA"/>
</dbReference>
<evidence type="ECO:0000256" key="9">
    <source>
        <dbReference type="PROSITE-ProRule" id="PRU00576"/>
    </source>
</evidence>
<evidence type="ECO:0000256" key="6">
    <source>
        <dbReference type="ARBA" id="ARBA00022776"/>
    </source>
</evidence>
<feature type="domain" description="EB1 C-terminal" evidence="13">
    <location>
        <begin position="340"/>
        <end position="409"/>
    </location>
</feature>
<gene>
    <name evidence="14" type="ORF">AK88_00681</name>
</gene>
<dbReference type="GeneID" id="24265995"/>
<feature type="compositionally biased region" description="Low complexity" evidence="11">
    <location>
        <begin position="202"/>
        <end position="219"/>
    </location>
</feature>
<dbReference type="PROSITE" id="PS51230">
    <property type="entry name" value="EB1_C"/>
    <property type="match status" value="1"/>
</dbReference>
<feature type="compositionally biased region" description="Basic residues" evidence="11">
    <location>
        <begin position="225"/>
        <end position="234"/>
    </location>
</feature>
<keyword evidence="7" id="KW-0206">Cytoskeleton</keyword>
<dbReference type="PANTHER" id="PTHR10623">
    <property type="entry name" value="MICROTUBULE-ASSOCIATED PROTEIN RP/EB FAMILY MEMBER"/>
    <property type="match status" value="1"/>
</dbReference>
<evidence type="ECO:0000259" key="13">
    <source>
        <dbReference type="PROSITE" id="PS51230"/>
    </source>
</evidence>
<evidence type="ECO:0000313" key="14">
    <source>
        <dbReference type="EMBL" id="KJP89721.1"/>
    </source>
</evidence>
<feature type="region of interest" description="Disordered" evidence="11">
    <location>
        <begin position="202"/>
        <end position="251"/>
    </location>
</feature>
<keyword evidence="10" id="KW-0175">Coiled coil</keyword>
<dbReference type="Gene3D" id="1.20.5.1430">
    <property type="match status" value="1"/>
</dbReference>
<protein>
    <submittedName>
        <fullName evidence="14">Uncharacterized protein</fullName>
    </submittedName>
</protein>
<dbReference type="SUPFAM" id="SSF140612">
    <property type="entry name" value="EB1 dimerisation domain-like"/>
    <property type="match status" value="1"/>
</dbReference>
<evidence type="ECO:0000313" key="15">
    <source>
        <dbReference type="Proteomes" id="UP000054561"/>
    </source>
</evidence>
<dbReference type="GO" id="GO:0008017">
    <property type="term" value="F:microtubule binding"/>
    <property type="evidence" value="ECO:0007669"/>
    <property type="project" value="InterPro"/>
</dbReference>
<keyword evidence="3" id="KW-0963">Cytoplasm</keyword>
<evidence type="ECO:0000256" key="3">
    <source>
        <dbReference type="ARBA" id="ARBA00022490"/>
    </source>
</evidence>
<evidence type="ECO:0000256" key="7">
    <source>
        <dbReference type="ARBA" id="ARBA00023212"/>
    </source>
</evidence>
<proteinExistence type="inferred from homology"/>
<dbReference type="GO" id="GO:0005874">
    <property type="term" value="C:microtubule"/>
    <property type="evidence" value="ECO:0007669"/>
    <property type="project" value="UniProtKB-KW"/>
</dbReference>
<dbReference type="Gene3D" id="1.10.418.10">
    <property type="entry name" value="Calponin-like domain"/>
    <property type="match status" value="1"/>
</dbReference>
<sequence length="490" mass="56209">MSESREASSLGMMDSAFFVSRKELIEWVNRTLKLSVTKIEQCSNGAIYTQLLDILFPNKSVLHKVKWNAKLEYECIVNYKLIQNVFNKIGIKKHMDIDKLIRGKYQDNLEFLQWFKAFFERIIDYNNKHVINYDPLERRKMCILGDRGDYKLLNNYLPDWAKVEIHNGKEKLIHNENRTCSNNPKWNNDYKSSVHQDNVTSSVATRAATSSSNNSSAANLCQSHSGRKIMKKEKRSTLLTTTGDNNMTSSHSCKEIIHSAKRYPNGVTHQGMTATGTHVGNHHLPTSTSTNKRLSVSAKVSSRGSLSSSTYYHPNKNNCHVDNHKDTLSLSEQNRKFKMQLEKKNSEIASLQNTLKIQENEKKLLLFQKNFYYNKLRFLELLCNQTDDEALLVSDIRHIIYARENTYFHQTISLRGKANVDGGEASEVDPNEVEVAQSGEAYAETDNEAPLSHAHDRYNAHDFVEQNGEVEQYARHYNNQGAMDFPTYCS</sequence>
<evidence type="ECO:0000256" key="10">
    <source>
        <dbReference type="SAM" id="Coils"/>
    </source>
</evidence>
<dbReference type="AlphaFoldDB" id="A0A0D9QU36"/>
<evidence type="ECO:0000256" key="4">
    <source>
        <dbReference type="ARBA" id="ARBA00022618"/>
    </source>
</evidence>
<evidence type="ECO:0000256" key="11">
    <source>
        <dbReference type="SAM" id="MobiDB-lite"/>
    </source>
</evidence>
<evidence type="ECO:0000256" key="1">
    <source>
        <dbReference type="ARBA" id="ARBA00004245"/>
    </source>
</evidence>
<feature type="domain" description="Calponin-homology (CH)" evidence="12">
    <location>
        <begin position="18"/>
        <end position="120"/>
    </location>
</feature>
<dbReference type="Pfam" id="PF00307">
    <property type="entry name" value="CH"/>
    <property type="match status" value="1"/>
</dbReference>